<accession>A0A432WXD2</accession>
<dbReference type="Gene3D" id="3.30.450.20">
    <property type="entry name" value="PAS domain"/>
    <property type="match status" value="1"/>
</dbReference>
<dbReference type="PROSITE" id="PS50112">
    <property type="entry name" value="PAS"/>
    <property type="match status" value="1"/>
</dbReference>
<dbReference type="GO" id="GO:0007165">
    <property type="term" value="P:signal transduction"/>
    <property type="evidence" value="ECO:0007669"/>
    <property type="project" value="InterPro"/>
</dbReference>
<evidence type="ECO:0000313" key="8">
    <source>
        <dbReference type="Proteomes" id="UP000286934"/>
    </source>
</evidence>
<gene>
    <name evidence="7" type="ORF">CWE13_01730</name>
</gene>
<dbReference type="PANTHER" id="PTHR44757:SF2">
    <property type="entry name" value="BIOFILM ARCHITECTURE MAINTENANCE PROTEIN MBAA"/>
    <property type="match status" value="1"/>
</dbReference>
<evidence type="ECO:0000313" key="7">
    <source>
        <dbReference type="EMBL" id="RUO38387.1"/>
    </source>
</evidence>
<dbReference type="SUPFAM" id="SSF55073">
    <property type="entry name" value="Nucleotide cyclase"/>
    <property type="match status" value="1"/>
</dbReference>
<dbReference type="PANTHER" id="PTHR44757">
    <property type="entry name" value="DIGUANYLATE CYCLASE DGCP"/>
    <property type="match status" value="1"/>
</dbReference>
<evidence type="ECO:0000256" key="2">
    <source>
        <dbReference type="SAM" id="Phobius"/>
    </source>
</evidence>
<feature type="domain" description="HAMP" evidence="5">
    <location>
        <begin position="57"/>
        <end position="108"/>
    </location>
</feature>
<keyword evidence="2" id="KW-0812">Transmembrane</keyword>
<feature type="transmembrane region" description="Helical" evidence="2">
    <location>
        <begin position="38"/>
        <end position="56"/>
    </location>
</feature>
<dbReference type="SMART" id="SM00091">
    <property type="entry name" value="PAS"/>
    <property type="match status" value="1"/>
</dbReference>
<dbReference type="Proteomes" id="UP000286934">
    <property type="component" value="Unassembled WGS sequence"/>
</dbReference>
<evidence type="ECO:0008006" key="9">
    <source>
        <dbReference type="Google" id="ProtNLM"/>
    </source>
</evidence>
<feature type="domain" description="GGDEF" evidence="6">
    <location>
        <begin position="269"/>
        <end position="399"/>
    </location>
</feature>
<dbReference type="InterPro" id="IPR035965">
    <property type="entry name" value="PAS-like_dom_sf"/>
</dbReference>
<protein>
    <recommendedName>
        <fullName evidence="9">Sensor domain-containing diguanylate cyclase</fullName>
    </recommendedName>
</protein>
<dbReference type="CDD" id="cd00130">
    <property type="entry name" value="PAS"/>
    <property type="match status" value="1"/>
</dbReference>
<dbReference type="SMART" id="SM00267">
    <property type="entry name" value="GGDEF"/>
    <property type="match status" value="1"/>
</dbReference>
<proteinExistence type="predicted"/>
<dbReference type="Gene3D" id="6.10.340.10">
    <property type="match status" value="1"/>
</dbReference>
<keyword evidence="8" id="KW-1185">Reference proteome</keyword>
<evidence type="ECO:0000259" key="3">
    <source>
        <dbReference type="PROSITE" id="PS50112"/>
    </source>
</evidence>
<dbReference type="CDD" id="cd01949">
    <property type="entry name" value="GGDEF"/>
    <property type="match status" value="1"/>
</dbReference>
<feature type="domain" description="PAC" evidence="4">
    <location>
        <begin position="186"/>
        <end position="237"/>
    </location>
</feature>
<dbReference type="Pfam" id="PF00990">
    <property type="entry name" value="GGDEF"/>
    <property type="match status" value="1"/>
</dbReference>
<sequence>MLIKNISTRLIVWFTVVLSIGFASFLYAMSVLGTKQMIWVAVVVILLSSSLLFWLVRREFNPLRNVSVQTLAIISGEREQLDIPKGTEIAVLARQFNRLLAQNKNQQRELSGRQAYLDILLSTAPLGLFMTEQNGNIEYINPKMQQLTGYTLQELKEVGMRERISESDREGTLTSWQNAITERYATAIDFRFVTKSAAEKWLHLELQPVYSNAMFIGFAGSLRDATNEVKQLEELRTQANRDTLTGLLNRRGYDAAVQRTLTDARLFNESFQLMVVDLDEFKAVNDTAGHEAGDWVLQKVADIMREHTRDTDYCCRLGGDEFVVLLLNCPHRRAKEIAENIAADIERMHKEKNIVKVTASIGLTSLREDDEDEQDILRRADKAAYKAKHAGRNQIVIDS</sequence>
<dbReference type="AlphaFoldDB" id="A0A432WXD2"/>
<dbReference type="GO" id="GO:0016020">
    <property type="term" value="C:membrane"/>
    <property type="evidence" value="ECO:0007669"/>
    <property type="project" value="InterPro"/>
</dbReference>
<dbReference type="InterPro" id="IPR013655">
    <property type="entry name" value="PAS_fold_3"/>
</dbReference>
<name>A0A432WXD2_9GAMM</name>
<feature type="domain" description="PAS" evidence="3">
    <location>
        <begin position="113"/>
        <end position="183"/>
    </location>
</feature>
<dbReference type="FunFam" id="3.30.70.270:FF:000001">
    <property type="entry name" value="Diguanylate cyclase domain protein"/>
    <property type="match status" value="1"/>
</dbReference>
<dbReference type="InterPro" id="IPR003660">
    <property type="entry name" value="HAMP_dom"/>
</dbReference>
<evidence type="ECO:0000256" key="1">
    <source>
        <dbReference type="ARBA" id="ARBA00001946"/>
    </source>
</evidence>
<dbReference type="InterPro" id="IPR000160">
    <property type="entry name" value="GGDEF_dom"/>
</dbReference>
<feature type="transmembrane region" description="Helical" evidence="2">
    <location>
        <begin position="12"/>
        <end position="32"/>
    </location>
</feature>
<dbReference type="NCBIfam" id="TIGR00254">
    <property type="entry name" value="GGDEF"/>
    <property type="match status" value="1"/>
</dbReference>
<organism evidence="7 8">
    <name type="scientific">Aliidiomarina shirensis</name>
    <dbReference type="NCBI Taxonomy" id="1048642"/>
    <lineage>
        <taxon>Bacteria</taxon>
        <taxon>Pseudomonadati</taxon>
        <taxon>Pseudomonadota</taxon>
        <taxon>Gammaproteobacteria</taxon>
        <taxon>Alteromonadales</taxon>
        <taxon>Idiomarinaceae</taxon>
        <taxon>Aliidiomarina</taxon>
    </lineage>
</organism>
<evidence type="ECO:0000259" key="6">
    <source>
        <dbReference type="PROSITE" id="PS50887"/>
    </source>
</evidence>
<dbReference type="InterPro" id="IPR000700">
    <property type="entry name" value="PAS-assoc_C"/>
</dbReference>
<dbReference type="PROSITE" id="PS50887">
    <property type="entry name" value="GGDEF"/>
    <property type="match status" value="1"/>
</dbReference>
<dbReference type="PROSITE" id="PS50113">
    <property type="entry name" value="PAC"/>
    <property type="match status" value="1"/>
</dbReference>
<dbReference type="NCBIfam" id="TIGR00229">
    <property type="entry name" value="sensory_box"/>
    <property type="match status" value="1"/>
</dbReference>
<dbReference type="InterPro" id="IPR043128">
    <property type="entry name" value="Rev_trsase/Diguanyl_cyclase"/>
</dbReference>
<dbReference type="Gene3D" id="3.30.70.270">
    <property type="match status" value="1"/>
</dbReference>
<evidence type="ECO:0000259" key="4">
    <source>
        <dbReference type="PROSITE" id="PS50113"/>
    </source>
</evidence>
<keyword evidence="2" id="KW-0472">Membrane</keyword>
<comment type="cofactor">
    <cofactor evidence="1">
        <name>Mg(2+)</name>
        <dbReference type="ChEBI" id="CHEBI:18420"/>
    </cofactor>
</comment>
<dbReference type="InterPro" id="IPR029787">
    <property type="entry name" value="Nucleotide_cyclase"/>
</dbReference>
<reference evidence="8" key="1">
    <citation type="journal article" date="2018" name="Front. Microbiol.">
        <title>Genome-Based Analysis Reveals the Taxonomy and Diversity of the Family Idiomarinaceae.</title>
        <authorList>
            <person name="Liu Y."/>
            <person name="Lai Q."/>
            <person name="Shao Z."/>
        </authorList>
    </citation>
    <scope>NUCLEOTIDE SEQUENCE [LARGE SCALE GENOMIC DNA]</scope>
    <source>
        <strain evidence="8">AIS</strain>
    </source>
</reference>
<keyword evidence="2" id="KW-1133">Transmembrane helix</keyword>
<dbReference type="InterPro" id="IPR000014">
    <property type="entry name" value="PAS"/>
</dbReference>
<comment type="caution">
    <text evidence="7">The sequence shown here is derived from an EMBL/GenBank/DDBJ whole genome shotgun (WGS) entry which is preliminary data.</text>
</comment>
<dbReference type="InterPro" id="IPR052155">
    <property type="entry name" value="Biofilm_reg_signaling"/>
</dbReference>
<evidence type="ECO:0000259" key="5">
    <source>
        <dbReference type="PROSITE" id="PS50885"/>
    </source>
</evidence>
<dbReference type="OrthoDB" id="5800589at2"/>
<dbReference type="Pfam" id="PF08447">
    <property type="entry name" value="PAS_3"/>
    <property type="match status" value="1"/>
</dbReference>
<dbReference type="RefSeq" id="WP_126805611.1">
    <property type="nucleotide sequence ID" value="NZ_PIPP01000001.1"/>
</dbReference>
<dbReference type="GO" id="GO:0003824">
    <property type="term" value="F:catalytic activity"/>
    <property type="evidence" value="ECO:0007669"/>
    <property type="project" value="UniProtKB-ARBA"/>
</dbReference>
<dbReference type="EMBL" id="PIPP01000001">
    <property type="protein sequence ID" value="RUO38387.1"/>
    <property type="molecule type" value="Genomic_DNA"/>
</dbReference>
<dbReference type="SUPFAM" id="SSF55785">
    <property type="entry name" value="PYP-like sensor domain (PAS domain)"/>
    <property type="match status" value="1"/>
</dbReference>
<dbReference type="PROSITE" id="PS50885">
    <property type="entry name" value="HAMP"/>
    <property type="match status" value="1"/>
</dbReference>